<gene>
    <name evidence="1" type="ORF">AN640_06090</name>
</gene>
<reference evidence="1" key="1">
    <citation type="submission" date="2016-08" db="EMBL/GenBank/DDBJ databases">
        <authorList>
            <person name="Ngugi D.K."/>
            <person name="Miyake S."/>
            <person name="Stingl U."/>
        </authorList>
    </citation>
    <scope>NUCLEOTIDE SEQUENCE</scope>
    <source>
        <strain evidence="1">SCG-D08WGA-EpuloA1</strain>
    </source>
</reference>
<dbReference type="Proteomes" id="UP000188637">
    <property type="component" value="Unassembled WGS sequence"/>
</dbReference>
<evidence type="ECO:0000313" key="1">
    <source>
        <dbReference type="EMBL" id="ONI43870.1"/>
    </source>
</evidence>
<organism evidence="1 2">
    <name type="scientific">Candidatus Epulonipiscium fishelsonii</name>
    <dbReference type="NCBI Taxonomy" id="77094"/>
    <lineage>
        <taxon>Bacteria</taxon>
        <taxon>Bacillati</taxon>
        <taxon>Bacillota</taxon>
        <taxon>Clostridia</taxon>
        <taxon>Lachnospirales</taxon>
        <taxon>Lachnospiraceae</taxon>
        <taxon>Candidatus Epulonipiscium</taxon>
    </lineage>
</organism>
<name>A0ACC8XHF7_9FIRM</name>
<keyword evidence="2" id="KW-1185">Reference proteome</keyword>
<sequence>MPAKTLLDKSTDYDIFLVIWNVAYDNANWQKKSKRIRNESINRHKMIRVKSIESFGKERYKNTFRK</sequence>
<dbReference type="EMBL" id="LJHD01000132">
    <property type="protein sequence ID" value="ONI43870.1"/>
    <property type="molecule type" value="Genomic_DNA"/>
</dbReference>
<protein>
    <submittedName>
        <fullName evidence="1">Uncharacterized protein</fullName>
    </submittedName>
</protein>
<comment type="caution">
    <text evidence="1">The sequence shown here is derived from an EMBL/GenBank/DDBJ whole genome shotgun (WGS) entry which is preliminary data.</text>
</comment>
<evidence type="ECO:0000313" key="2">
    <source>
        <dbReference type="Proteomes" id="UP000188637"/>
    </source>
</evidence>
<accession>A0ACC8XHF7</accession>
<proteinExistence type="predicted"/>